<proteinExistence type="predicted"/>
<comment type="caution">
    <text evidence="1">The sequence shown here is derived from an EMBL/GenBank/DDBJ whole genome shotgun (WGS) entry which is preliminary data.</text>
</comment>
<dbReference type="EMBL" id="CAXIEN010000005">
    <property type="protein sequence ID" value="CAL1262497.1"/>
    <property type="molecule type" value="Genomic_DNA"/>
</dbReference>
<dbReference type="AlphaFoldDB" id="A0AAV1YUP9"/>
<evidence type="ECO:0000313" key="1">
    <source>
        <dbReference type="EMBL" id="CAL1262497.1"/>
    </source>
</evidence>
<evidence type="ECO:0000313" key="2">
    <source>
        <dbReference type="Proteomes" id="UP001497382"/>
    </source>
</evidence>
<name>A0AAV1YUP9_9ARAC</name>
<sequence length="70" mass="8078">MLRQTVHQMNILCVELHARKVAKPSRGSGHHQKCAIRIAKRAAFANVVWSEETIMRFLIAFQRINVHSKL</sequence>
<gene>
    <name evidence="1" type="ORF">LARSCL_LOCUS1017</name>
</gene>
<dbReference type="Proteomes" id="UP001497382">
    <property type="component" value="Unassembled WGS sequence"/>
</dbReference>
<keyword evidence="2" id="KW-1185">Reference proteome</keyword>
<accession>A0AAV1YUP9</accession>
<protein>
    <submittedName>
        <fullName evidence="1">Uncharacterized protein</fullName>
    </submittedName>
</protein>
<organism evidence="1 2">
    <name type="scientific">Larinioides sclopetarius</name>
    <dbReference type="NCBI Taxonomy" id="280406"/>
    <lineage>
        <taxon>Eukaryota</taxon>
        <taxon>Metazoa</taxon>
        <taxon>Ecdysozoa</taxon>
        <taxon>Arthropoda</taxon>
        <taxon>Chelicerata</taxon>
        <taxon>Arachnida</taxon>
        <taxon>Araneae</taxon>
        <taxon>Araneomorphae</taxon>
        <taxon>Entelegynae</taxon>
        <taxon>Araneoidea</taxon>
        <taxon>Araneidae</taxon>
        <taxon>Larinioides</taxon>
    </lineage>
</organism>
<reference evidence="1 2" key="1">
    <citation type="submission" date="2024-04" db="EMBL/GenBank/DDBJ databases">
        <authorList>
            <person name="Rising A."/>
            <person name="Reimegard J."/>
            <person name="Sonavane S."/>
            <person name="Akerstrom W."/>
            <person name="Nylinder S."/>
            <person name="Hedman E."/>
            <person name="Kallberg Y."/>
        </authorList>
    </citation>
    <scope>NUCLEOTIDE SEQUENCE [LARGE SCALE GENOMIC DNA]</scope>
</reference>